<proteinExistence type="inferred from homology"/>
<protein>
    <submittedName>
        <fullName evidence="4">Epimerase family protein</fullName>
    </submittedName>
</protein>
<dbReference type="Pfam" id="PF08338">
    <property type="entry name" value="DUF1731"/>
    <property type="match status" value="1"/>
</dbReference>
<dbReference type="KEGG" id="pmes:FX988_04012"/>
<dbReference type="InterPro" id="IPR010099">
    <property type="entry name" value="SDR39U1"/>
</dbReference>
<comment type="similarity">
    <text evidence="1">Belongs to the NAD(P)-dependent epimerase/dehydratase family. SDR39U1 subfamily.</text>
</comment>
<dbReference type="NCBIfam" id="TIGR01777">
    <property type="entry name" value="yfcH"/>
    <property type="match status" value="1"/>
</dbReference>
<feature type="domain" description="NAD-dependent epimerase/dehydratase" evidence="2">
    <location>
        <begin position="3"/>
        <end position="221"/>
    </location>
</feature>
<dbReference type="CDD" id="cd05242">
    <property type="entry name" value="SDR_a8"/>
    <property type="match status" value="1"/>
</dbReference>
<evidence type="ECO:0000313" key="5">
    <source>
        <dbReference type="Proteomes" id="UP000464524"/>
    </source>
</evidence>
<reference evidence="4 5" key="1">
    <citation type="submission" date="2019-12" db="EMBL/GenBank/DDBJ databases">
        <title>Genome sequencing and assembly of endphytes of Porphyra tenera.</title>
        <authorList>
            <person name="Park J.M."/>
            <person name="Shin R."/>
            <person name="Jo S.H."/>
        </authorList>
    </citation>
    <scope>NUCLEOTIDE SEQUENCE [LARGE SCALE GENOMIC DNA]</scope>
    <source>
        <strain evidence="4 5">GPM4</strain>
    </source>
</reference>
<dbReference type="SUPFAM" id="SSF51735">
    <property type="entry name" value="NAD(P)-binding Rossmann-fold domains"/>
    <property type="match status" value="1"/>
</dbReference>
<evidence type="ECO:0000259" key="3">
    <source>
        <dbReference type="Pfam" id="PF08338"/>
    </source>
</evidence>
<dbReference type="Gene3D" id="3.40.50.720">
    <property type="entry name" value="NAD(P)-binding Rossmann-like Domain"/>
    <property type="match status" value="1"/>
</dbReference>
<sequence length="297" mass="33300">MRILITGGTGLIGSNLIPKLKPNDITVVTRNVSQAELVLGHKITLISSLDDFENLDGFHVIINLAGEPIISKRWTDEQKKRIEQSRWELTEKLVSLIKASSQPPALFISGSAIGYYGHQGDNIIDETFDSPHDEFSHQLCERWEFLAKQAESAHTRVCIVRTGVVLTRRGGALVKMLPPFKFGLGGPMGSGQQYMSWIHLEDMLDGLIYLIEHTQCKGIYNFTAPNPVTNEQFSKTLGAVLHRPAFLPMPSFALRLIMGEAADLLLNGQRVIPKRLQEDGYQFHYPELEHALECLRL</sequence>
<dbReference type="InterPro" id="IPR013549">
    <property type="entry name" value="DUF1731"/>
</dbReference>
<feature type="domain" description="DUF1731" evidence="3">
    <location>
        <begin position="249"/>
        <end position="293"/>
    </location>
</feature>
<evidence type="ECO:0000259" key="2">
    <source>
        <dbReference type="Pfam" id="PF01370"/>
    </source>
</evidence>
<dbReference type="Proteomes" id="UP000464524">
    <property type="component" value="Chromosome"/>
</dbReference>
<dbReference type="InterPro" id="IPR036291">
    <property type="entry name" value="NAD(P)-bd_dom_sf"/>
</dbReference>
<dbReference type="EMBL" id="CP047656">
    <property type="protein sequence ID" value="QHJ13732.1"/>
    <property type="molecule type" value="Genomic_DNA"/>
</dbReference>
<organism evidence="4 5">
    <name type="scientific">Paraglaciecola mesophila</name>
    <dbReference type="NCBI Taxonomy" id="197222"/>
    <lineage>
        <taxon>Bacteria</taxon>
        <taxon>Pseudomonadati</taxon>
        <taxon>Pseudomonadota</taxon>
        <taxon>Gammaproteobacteria</taxon>
        <taxon>Alteromonadales</taxon>
        <taxon>Alteromonadaceae</taxon>
        <taxon>Paraglaciecola</taxon>
    </lineage>
</organism>
<dbReference type="Pfam" id="PF01370">
    <property type="entry name" value="Epimerase"/>
    <property type="match status" value="1"/>
</dbReference>
<accession>A0A857JQN1</accession>
<gene>
    <name evidence="4" type="ORF">FX988_04012</name>
</gene>
<keyword evidence="5" id="KW-1185">Reference proteome</keyword>
<dbReference type="PANTHER" id="PTHR11092:SF0">
    <property type="entry name" value="EPIMERASE FAMILY PROTEIN SDR39U1"/>
    <property type="match status" value="1"/>
</dbReference>
<dbReference type="AlphaFoldDB" id="A0A857JQN1"/>
<name>A0A857JQN1_9ALTE</name>
<dbReference type="InterPro" id="IPR001509">
    <property type="entry name" value="Epimerase_deHydtase"/>
</dbReference>
<evidence type="ECO:0000256" key="1">
    <source>
        <dbReference type="ARBA" id="ARBA00009353"/>
    </source>
</evidence>
<dbReference type="RefSeq" id="WP_160181807.1">
    <property type="nucleotide sequence ID" value="NZ_CP047656.1"/>
</dbReference>
<dbReference type="PANTHER" id="PTHR11092">
    <property type="entry name" value="SUGAR NUCLEOTIDE EPIMERASE RELATED"/>
    <property type="match status" value="1"/>
</dbReference>
<evidence type="ECO:0000313" key="4">
    <source>
        <dbReference type="EMBL" id="QHJ13732.1"/>
    </source>
</evidence>
<dbReference type="OrthoDB" id="9801773at2"/>